<comment type="caution">
    <text evidence="2">The sequence shown here is derived from an EMBL/GenBank/DDBJ whole genome shotgun (WGS) entry which is preliminary data.</text>
</comment>
<evidence type="ECO:0008006" key="4">
    <source>
        <dbReference type="Google" id="ProtNLM"/>
    </source>
</evidence>
<keyword evidence="1" id="KW-0812">Transmembrane</keyword>
<evidence type="ECO:0000313" key="2">
    <source>
        <dbReference type="EMBL" id="KGT78731.1"/>
    </source>
</evidence>
<sequence length="238" mass="25712">MRIILGLLSALLGALAGWFALATLVIALSGPDRDGGIAMGAFFDIGPIGGVAGLIAGIWLFTRIGLVRNKALPQATRSSETAPRAGTRLSFPFAATLLSVAAILCWWGWYEFIRSPYLSHGYMTLELQFRLPAGTALPDNKDDVRIEVEEAKGYAMAGPAANWRAHDGDRPAIIASASLMYKTRHRAVRLTLPGIPTQSWPIDLPANPDPTPGYSPWHAASEPSPTKVEMHFRLTADH</sequence>
<keyword evidence="1" id="KW-1133">Transmembrane helix</keyword>
<dbReference type="SUPFAM" id="SSF103473">
    <property type="entry name" value="MFS general substrate transporter"/>
    <property type="match status" value="1"/>
</dbReference>
<evidence type="ECO:0000256" key="1">
    <source>
        <dbReference type="SAM" id="Phobius"/>
    </source>
</evidence>
<accession>A0A0A3XZZ4</accession>
<feature type="transmembrane region" description="Helical" evidence="1">
    <location>
        <begin position="37"/>
        <end position="61"/>
    </location>
</feature>
<dbReference type="RefSeq" id="WP_041955663.1">
    <property type="nucleotide sequence ID" value="NZ_JRPN01000014.1"/>
</dbReference>
<proteinExistence type="predicted"/>
<evidence type="ECO:0000313" key="3">
    <source>
        <dbReference type="Proteomes" id="UP000030377"/>
    </source>
</evidence>
<protein>
    <recommendedName>
        <fullName evidence="4">MFS transporter</fullName>
    </recommendedName>
</protein>
<keyword evidence="1" id="KW-0472">Membrane</keyword>
<name>A0A0A3XZZ4_BRAJP</name>
<dbReference type="AlphaFoldDB" id="A0A0A3XZZ4"/>
<reference evidence="2 3" key="1">
    <citation type="submission" date="2014-09" db="EMBL/GenBank/DDBJ databases">
        <title>Draft genome of Bradyrhizobium japonicum Is-34.</title>
        <authorList>
            <person name="Tsurumaru H."/>
            <person name="Yamakawa T."/>
            <person name="Hashimoto S."/>
            <person name="Okizaki K."/>
            <person name="Kanesaki Y."/>
            <person name="Yoshikawa H."/>
            <person name="Yajima S."/>
        </authorList>
    </citation>
    <scope>NUCLEOTIDE SEQUENCE [LARGE SCALE GENOMIC DNA]</scope>
    <source>
        <strain evidence="2 3">Is-34</strain>
    </source>
</reference>
<gene>
    <name evidence="2" type="ORF">MA20_15165</name>
</gene>
<dbReference type="Proteomes" id="UP000030377">
    <property type="component" value="Unassembled WGS sequence"/>
</dbReference>
<organism evidence="2 3">
    <name type="scientific">Bradyrhizobium japonicum</name>
    <dbReference type="NCBI Taxonomy" id="375"/>
    <lineage>
        <taxon>Bacteria</taxon>
        <taxon>Pseudomonadati</taxon>
        <taxon>Pseudomonadota</taxon>
        <taxon>Alphaproteobacteria</taxon>
        <taxon>Hyphomicrobiales</taxon>
        <taxon>Nitrobacteraceae</taxon>
        <taxon>Bradyrhizobium</taxon>
    </lineage>
</organism>
<dbReference type="EMBL" id="JRPN01000014">
    <property type="protein sequence ID" value="KGT78731.1"/>
    <property type="molecule type" value="Genomic_DNA"/>
</dbReference>
<feature type="transmembrane region" description="Helical" evidence="1">
    <location>
        <begin position="89"/>
        <end position="109"/>
    </location>
</feature>
<dbReference type="InterPro" id="IPR036259">
    <property type="entry name" value="MFS_trans_sf"/>
</dbReference>